<proteinExistence type="predicted"/>
<name>A0A1H5XSK0_9GAMM</name>
<keyword evidence="2" id="KW-1185">Reference proteome</keyword>
<evidence type="ECO:0000313" key="2">
    <source>
        <dbReference type="Proteomes" id="UP000236745"/>
    </source>
</evidence>
<sequence>MNRKQIRDAIVAVVTPALAAYDADLQVYPFKKAAPKRNDGVVCIYLDNGQIENGIDYDENIAPLNVYVLLPDTDYVDDQLDAIAAIAQQAIEDAYSDGEIPELLYSAWEYERDVYQGWTALRDTYSVRF</sequence>
<dbReference type="Gene3D" id="3.30.70.1700">
    <property type="entry name" value="Phage minor tail protein U"/>
    <property type="match status" value="1"/>
</dbReference>
<dbReference type="EMBL" id="FNVQ01000001">
    <property type="protein sequence ID" value="SEG14701.1"/>
    <property type="molecule type" value="Genomic_DNA"/>
</dbReference>
<gene>
    <name evidence="1" type="ORF">SAMN05444390_1011489</name>
</gene>
<dbReference type="Proteomes" id="UP000236745">
    <property type="component" value="Unassembled WGS sequence"/>
</dbReference>
<dbReference type="InterPro" id="IPR038512">
    <property type="entry name" value="GpU-like_sf"/>
</dbReference>
<reference evidence="1 2" key="1">
    <citation type="submission" date="2016-10" db="EMBL/GenBank/DDBJ databases">
        <authorList>
            <person name="de Groot N.N."/>
        </authorList>
    </citation>
    <scope>NUCLEOTIDE SEQUENCE [LARGE SCALE GENOMIC DNA]</scope>
    <source>
        <strain evidence="1 2">DSM 22012</strain>
    </source>
</reference>
<organism evidence="1 2">
    <name type="scientific">Marinobacterium lutimaris</name>
    <dbReference type="NCBI Taxonomy" id="568106"/>
    <lineage>
        <taxon>Bacteria</taxon>
        <taxon>Pseudomonadati</taxon>
        <taxon>Pseudomonadota</taxon>
        <taxon>Gammaproteobacteria</taxon>
        <taxon>Oceanospirillales</taxon>
        <taxon>Oceanospirillaceae</taxon>
        <taxon>Marinobacterium</taxon>
    </lineage>
</organism>
<evidence type="ECO:0008006" key="3">
    <source>
        <dbReference type="Google" id="ProtNLM"/>
    </source>
</evidence>
<accession>A0A1H5XSK0</accession>
<protein>
    <recommendedName>
        <fullName evidence="3">DUF3168 domain-containing protein</fullName>
    </recommendedName>
</protein>
<dbReference type="AlphaFoldDB" id="A0A1H5XSK0"/>
<evidence type="ECO:0000313" key="1">
    <source>
        <dbReference type="EMBL" id="SEG14701.1"/>
    </source>
</evidence>
<dbReference type="RefSeq" id="WP_104002390.1">
    <property type="nucleotide sequence ID" value="NZ_FNVQ01000001.1"/>
</dbReference>